<dbReference type="Ensembl" id="ENSONIT00000022822.2">
    <property type="protein sequence ID" value="ENSONIP00000022802.2"/>
    <property type="gene ID" value="ENSONIG00000018099.2"/>
</dbReference>
<dbReference type="GO" id="GO:0051715">
    <property type="term" value="P:cytolysis in another organism"/>
    <property type="evidence" value="ECO:0007669"/>
    <property type="project" value="InterPro"/>
</dbReference>
<dbReference type="InterPro" id="IPR009104">
    <property type="entry name" value="Anemon_actinoporin-like"/>
</dbReference>
<evidence type="ECO:0000256" key="1">
    <source>
        <dbReference type="ARBA" id="ARBA00004175"/>
    </source>
</evidence>
<dbReference type="Proteomes" id="UP000005207">
    <property type="component" value="Unplaced"/>
</dbReference>
<dbReference type="InterPro" id="IPR050677">
    <property type="entry name" value="Actinoporin_PFT"/>
</dbReference>
<dbReference type="Pfam" id="PF06369">
    <property type="entry name" value="Anemone_cytotox"/>
    <property type="match status" value="1"/>
</dbReference>
<evidence type="ECO:0000256" key="2">
    <source>
        <dbReference type="ARBA" id="ARBA00004532"/>
    </source>
</evidence>
<dbReference type="GO" id="GO:0006812">
    <property type="term" value="P:monoatomic cation transport"/>
    <property type="evidence" value="ECO:0007669"/>
    <property type="project" value="InterPro"/>
</dbReference>
<evidence type="ECO:0000313" key="7">
    <source>
        <dbReference type="Proteomes" id="UP000005207"/>
    </source>
</evidence>
<organism evidence="6 7">
    <name type="scientific">Oreochromis niloticus</name>
    <name type="common">Nile tilapia</name>
    <name type="synonym">Tilapia nilotica</name>
    <dbReference type="NCBI Taxonomy" id="8128"/>
    <lineage>
        <taxon>Eukaryota</taxon>
        <taxon>Metazoa</taxon>
        <taxon>Chordata</taxon>
        <taxon>Craniata</taxon>
        <taxon>Vertebrata</taxon>
        <taxon>Euteleostomi</taxon>
        <taxon>Actinopterygii</taxon>
        <taxon>Neopterygii</taxon>
        <taxon>Teleostei</taxon>
        <taxon>Neoteleostei</taxon>
        <taxon>Acanthomorphata</taxon>
        <taxon>Ovalentaria</taxon>
        <taxon>Cichlomorphae</taxon>
        <taxon>Cichliformes</taxon>
        <taxon>Cichlidae</taxon>
        <taxon>African cichlids</taxon>
        <taxon>Pseudocrenilabrinae</taxon>
        <taxon>Oreochromini</taxon>
        <taxon>Oreochromis</taxon>
    </lineage>
</organism>
<accession>I3KNV7</accession>
<dbReference type="GO" id="GO:0046931">
    <property type="term" value="P:pore complex assembly"/>
    <property type="evidence" value="ECO:0007669"/>
    <property type="project" value="InterPro"/>
</dbReference>
<keyword evidence="5" id="KW-0166">Nematocyst</keyword>
<dbReference type="GO" id="GO:0046930">
    <property type="term" value="C:pore complex"/>
    <property type="evidence" value="ECO:0007669"/>
    <property type="project" value="InterPro"/>
</dbReference>
<dbReference type="OMA" id="SGNCHSP"/>
<dbReference type="GO" id="GO:0042151">
    <property type="term" value="C:nematocyst"/>
    <property type="evidence" value="ECO:0007669"/>
    <property type="project" value="UniProtKB-SubCell"/>
</dbReference>
<sequence>MRLHSTIRSAESIINYYNLSLLEFFNNIMSESAEALAVAWQLPQPPQPTVRPQKTEVCNFGKGKAKATGAVGVLTYDLFKRELNRADETLAIMFSVPYDYNMYKNWFALGIYKKGKECNESLFKEMYYNKEQVGFIRVEAKGSDLTFEGGSLDIKGTMSPLGRAIMKVEIWDKLFTPQMQQSY</sequence>
<dbReference type="GO" id="GO:0015267">
    <property type="term" value="F:channel activity"/>
    <property type="evidence" value="ECO:0007669"/>
    <property type="project" value="InterPro"/>
</dbReference>
<evidence type="ECO:0000256" key="3">
    <source>
        <dbReference type="ARBA" id="ARBA00022537"/>
    </source>
</evidence>
<keyword evidence="3" id="KW-1052">Target cell membrane</keyword>
<name>I3KNV7_ORENI</name>
<keyword evidence="4" id="KW-1053">Target membrane</keyword>
<evidence type="ECO:0000313" key="6">
    <source>
        <dbReference type="Ensembl" id="ENSONIP00000022802.2"/>
    </source>
</evidence>
<evidence type="ECO:0000256" key="5">
    <source>
        <dbReference type="ARBA" id="ARBA00023331"/>
    </source>
</evidence>
<proteinExistence type="predicted"/>
<reference evidence="6" key="2">
    <citation type="submission" date="2025-09" db="UniProtKB">
        <authorList>
            <consortium name="Ensembl"/>
        </authorList>
    </citation>
    <scope>IDENTIFICATION</scope>
</reference>
<dbReference type="PANTHER" id="PTHR40388">
    <property type="entry name" value="BRYOPORIN"/>
    <property type="match status" value="1"/>
</dbReference>
<protein>
    <submittedName>
        <fullName evidence="6">Actinoporin-like protein</fullName>
    </submittedName>
</protein>
<dbReference type="Gene3D" id="2.60.270.20">
    <property type="entry name" value="Cytolysin/lectin"/>
    <property type="match status" value="1"/>
</dbReference>
<reference evidence="6" key="1">
    <citation type="submission" date="2025-08" db="UniProtKB">
        <authorList>
            <consortium name="Ensembl"/>
        </authorList>
    </citation>
    <scope>IDENTIFICATION</scope>
</reference>
<dbReference type="PANTHER" id="PTHR40388:SF2">
    <property type="entry name" value="ACTINOPORIN-LIKE PROTEIN"/>
    <property type="match status" value="1"/>
</dbReference>
<dbReference type="GeneTree" id="ENSGT00940000164286"/>
<dbReference type="InParanoid" id="I3KNV7"/>
<evidence type="ECO:0000256" key="4">
    <source>
        <dbReference type="ARBA" id="ARBA00023298"/>
    </source>
</evidence>
<dbReference type="GO" id="GO:0044218">
    <property type="term" value="C:other organism cell membrane"/>
    <property type="evidence" value="ECO:0007669"/>
    <property type="project" value="UniProtKB-KW"/>
</dbReference>
<keyword evidence="4" id="KW-0472">Membrane</keyword>
<dbReference type="HOGENOM" id="CLU_175947_0_0_1"/>
<dbReference type="eggNOG" id="ENOG502S6E8">
    <property type="taxonomic scope" value="Eukaryota"/>
</dbReference>
<dbReference type="SUPFAM" id="SSF63724">
    <property type="entry name" value="Cytolysin/lectin"/>
    <property type="match status" value="1"/>
</dbReference>
<comment type="subcellular location">
    <subcellularLocation>
        <location evidence="2">Nematocyst</location>
    </subcellularLocation>
    <subcellularLocation>
        <location evidence="1">Target cell membrane</location>
    </subcellularLocation>
</comment>
<dbReference type="AlphaFoldDB" id="I3KNV7"/>
<dbReference type="InterPro" id="IPR015926">
    <property type="entry name" value="Cytolysin/lectin"/>
</dbReference>
<keyword evidence="7" id="KW-1185">Reference proteome</keyword>